<reference evidence="1" key="1">
    <citation type="journal article" date="2014" name="Front. Microbiol.">
        <title>High frequency of phylogenetically diverse reductive dehalogenase-homologous genes in deep subseafloor sedimentary metagenomes.</title>
        <authorList>
            <person name="Kawai M."/>
            <person name="Futagami T."/>
            <person name="Toyoda A."/>
            <person name="Takaki Y."/>
            <person name="Nishi S."/>
            <person name="Hori S."/>
            <person name="Arai W."/>
            <person name="Tsubouchi T."/>
            <person name="Morono Y."/>
            <person name="Uchiyama I."/>
            <person name="Ito T."/>
            <person name="Fujiyama A."/>
            <person name="Inagaki F."/>
            <person name="Takami H."/>
        </authorList>
    </citation>
    <scope>NUCLEOTIDE SEQUENCE</scope>
    <source>
        <strain evidence="1">Expedition CK06-06</strain>
    </source>
</reference>
<sequence>DAINAFEPFFEIHFKEIAFMKLIIPCFPCPGVWEEINTYNRVPFLGKQFNGPVALATEVEKPAGLSWEVFFSP</sequence>
<comment type="caution">
    <text evidence="1">The sequence shown here is derived from an EMBL/GenBank/DDBJ whole genome shotgun (WGS) entry which is preliminary data.</text>
</comment>
<dbReference type="EMBL" id="BARV01038461">
    <property type="protein sequence ID" value="GAI47980.1"/>
    <property type="molecule type" value="Genomic_DNA"/>
</dbReference>
<feature type="non-terminal residue" evidence="1">
    <location>
        <position position="1"/>
    </location>
</feature>
<gene>
    <name evidence="1" type="ORF">S06H3_59245</name>
</gene>
<dbReference type="AlphaFoldDB" id="X1QAE5"/>
<name>X1QAE5_9ZZZZ</name>
<accession>X1QAE5</accession>
<proteinExistence type="predicted"/>
<protein>
    <submittedName>
        <fullName evidence="1">Uncharacterized protein</fullName>
    </submittedName>
</protein>
<evidence type="ECO:0000313" key="1">
    <source>
        <dbReference type="EMBL" id="GAI47980.1"/>
    </source>
</evidence>
<organism evidence="1">
    <name type="scientific">marine sediment metagenome</name>
    <dbReference type="NCBI Taxonomy" id="412755"/>
    <lineage>
        <taxon>unclassified sequences</taxon>
        <taxon>metagenomes</taxon>
        <taxon>ecological metagenomes</taxon>
    </lineage>
</organism>